<comment type="caution">
    <text evidence="2">The sequence shown here is derived from an EMBL/GenBank/DDBJ whole genome shotgun (WGS) entry which is preliminary data.</text>
</comment>
<gene>
    <name evidence="1" type="ORF">BJG266_LOCUS8673</name>
    <name evidence="2" type="ORF">QVE165_LOCUS11174</name>
</gene>
<dbReference type="EMBL" id="CAJNOI010000027">
    <property type="protein sequence ID" value="CAF0866656.1"/>
    <property type="molecule type" value="Genomic_DNA"/>
</dbReference>
<organism evidence="2 3">
    <name type="scientific">Adineta steineri</name>
    <dbReference type="NCBI Taxonomy" id="433720"/>
    <lineage>
        <taxon>Eukaryota</taxon>
        <taxon>Metazoa</taxon>
        <taxon>Spiralia</taxon>
        <taxon>Gnathifera</taxon>
        <taxon>Rotifera</taxon>
        <taxon>Eurotatoria</taxon>
        <taxon>Bdelloidea</taxon>
        <taxon>Adinetida</taxon>
        <taxon>Adinetidae</taxon>
        <taxon>Adineta</taxon>
    </lineage>
</organism>
<dbReference type="AlphaFoldDB" id="A0A814BU16"/>
<proteinExistence type="predicted"/>
<dbReference type="Proteomes" id="UP000663832">
    <property type="component" value="Unassembled WGS sequence"/>
</dbReference>
<dbReference type="Proteomes" id="UP000663877">
    <property type="component" value="Unassembled WGS sequence"/>
</dbReference>
<sequence>MMLSFRQDSSYWCLDDISVTYNGVQLWQDGGFEASPLTSYYTYCNLNGASSDNGAISTKCVNSGSYCYHDGSYTYSDYLSQAFTTVISGSYNISFWLANQGGTPNSALVIIG</sequence>
<evidence type="ECO:0000313" key="3">
    <source>
        <dbReference type="Proteomes" id="UP000663832"/>
    </source>
</evidence>
<reference evidence="2" key="1">
    <citation type="submission" date="2021-02" db="EMBL/GenBank/DDBJ databases">
        <authorList>
            <person name="Nowell W R."/>
        </authorList>
    </citation>
    <scope>NUCLEOTIDE SEQUENCE</scope>
</reference>
<keyword evidence="3" id="KW-1185">Reference proteome</keyword>
<dbReference type="OrthoDB" id="10003321at2759"/>
<name>A0A814BU16_9BILA</name>
<evidence type="ECO:0000313" key="1">
    <source>
        <dbReference type="EMBL" id="CAF0866656.1"/>
    </source>
</evidence>
<dbReference type="EMBL" id="CAJNOM010000053">
    <property type="protein sequence ID" value="CAF0932388.1"/>
    <property type="molecule type" value="Genomic_DNA"/>
</dbReference>
<evidence type="ECO:0000313" key="2">
    <source>
        <dbReference type="EMBL" id="CAF0932388.1"/>
    </source>
</evidence>
<dbReference type="Gene3D" id="2.60.120.260">
    <property type="entry name" value="Galactose-binding domain-like"/>
    <property type="match status" value="1"/>
</dbReference>
<protein>
    <submittedName>
        <fullName evidence="2">Uncharacterized protein</fullName>
    </submittedName>
</protein>
<accession>A0A814BU16</accession>